<name>A0ABU7LDL9_9NOCA</name>
<proteinExistence type="predicted"/>
<sequence length="141" mass="15332">MTFAIVKVSPYRVGGLVVPGAAPGVLGRAADLMTFTLERLRDRGVRDVTVAYVRHPEAGWSAVAGYRCDNIDELVIGDSLVRVSEKYAARFVPDGASPNPCEDLWDQVEAADKRGEITRAFTEEILVLPEHGEADLYVSLG</sequence>
<organism evidence="1 2">
    <name type="scientific">Rhodococcus artemisiae</name>
    <dbReference type="NCBI Taxonomy" id="714159"/>
    <lineage>
        <taxon>Bacteria</taxon>
        <taxon>Bacillati</taxon>
        <taxon>Actinomycetota</taxon>
        <taxon>Actinomycetes</taxon>
        <taxon>Mycobacteriales</taxon>
        <taxon>Nocardiaceae</taxon>
        <taxon>Rhodococcus</taxon>
    </lineage>
</organism>
<evidence type="ECO:0000313" key="1">
    <source>
        <dbReference type="EMBL" id="MEE2059651.1"/>
    </source>
</evidence>
<dbReference type="Proteomes" id="UP001336020">
    <property type="component" value="Unassembled WGS sequence"/>
</dbReference>
<evidence type="ECO:0000313" key="2">
    <source>
        <dbReference type="Proteomes" id="UP001336020"/>
    </source>
</evidence>
<reference evidence="1 2" key="1">
    <citation type="submission" date="2023-07" db="EMBL/GenBank/DDBJ databases">
        <authorList>
            <person name="Girao M."/>
            <person name="Carvalho M.F."/>
        </authorList>
    </citation>
    <scope>NUCLEOTIDE SEQUENCE [LARGE SCALE GENOMIC DNA]</scope>
    <source>
        <strain evidence="1 2">YIM65754</strain>
    </source>
</reference>
<dbReference type="RefSeq" id="WP_330134874.1">
    <property type="nucleotide sequence ID" value="NZ_JAUTXY010000009.1"/>
</dbReference>
<comment type="caution">
    <text evidence="1">The sequence shown here is derived from an EMBL/GenBank/DDBJ whole genome shotgun (WGS) entry which is preliminary data.</text>
</comment>
<dbReference type="EMBL" id="JAUTXY010000009">
    <property type="protein sequence ID" value="MEE2059651.1"/>
    <property type="molecule type" value="Genomic_DNA"/>
</dbReference>
<gene>
    <name evidence="1" type="ORF">Q7514_19210</name>
</gene>
<keyword evidence="2" id="KW-1185">Reference proteome</keyword>
<accession>A0ABU7LDL9</accession>
<protein>
    <submittedName>
        <fullName evidence="1">Uncharacterized protein</fullName>
    </submittedName>
</protein>